<gene>
    <name evidence="2" type="ORF">PPSIR1_26783</name>
</gene>
<dbReference type="AlphaFoldDB" id="A6GAC2"/>
<dbReference type="EMBL" id="ABCS01000050">
    <property type="protein sequence ID" value="EDM77224.1"/>
    <property type="molecule type" value="Genomic_DNA"/>
</dbReference>
<feature type="signal peptide" evidence="1">
    <location>
        <begin position="1"/>
        <end position="21"/>
    </location>
</feature>
<reference evidence="2 3" key="1">
    <citation type="submission" date="2007-06" db="EMBL/GenBank/DDBJ databases">
        <authorList>
            <person name="Shimkets L."/>
            <person name="Ferriera S."/>
            <person name="Johnson J."/>
            <person name="Kravitz S."/>
            <person name="Beeson K."/>
            <person name="Sutton G."/>
            <person name="Rogers Y.-H."/>
            <person name="Friedman R."/>
            <person name="Frazier M."/>
            <person name="Venter J.C."/>
        </authorList>
    </citation>
    <scope>NUCLEOTIDE SEQUENCE [LARGE SCALE GENOMIC DNA]</scope>
    <source>
        <strain evidence="2 3">SIR-1</strain>
    </source>
</reference>
<dbReference type="STRING" id="391625.PPSIR1_26783"/>
<evidence type="ECO:0008006" key="4">
    <source>
        <dbReference type="Google" id="ProtNLM"/>
    </source>
</evidence>
<name>A6GAC2_9BACT</name>
<feature type="chain" id="PRO_5002697584" description="Lipoprotein" evidence="1">
    <location>
        <begin position="22"/>
        <end position="353"/>
    </location>
</feature>
<accession>A6GAC2</accession>
<dbReference type="OrthoDB" id="5485835at2"/>
<dbReference type="Proteomes" id="UP000005801">
    <property type="component" value="Unassembled WGS sequence"/>
</dbReference>
<keyword evidence="1" id="KW-0732">Signal</keyword>
<dbReference type="PROSITE" id="PS51257">
    <property type="entry name" value="PROKAR_LIPOPROTEIN"/>
    <property type="match status" value="1"/>
</dbReference>
<evidence type="ECO:0000313" key="2">
    <source>
        <dbReference type="EMBL" id="EDM77224.1"/>
    </source>
</evidence>
<organism evidence="2 3">
    <name type="scientific">Plesiocystis pacifica SIR-1</name>
    <dbReference type="NCBI Taxonomy" id="391625"/>
    <lineage>
        <taxon>Bacteria</taxon>
        <taxon>Pseudomonadati</taxon>
        <taxon>Myxococcota</taxon>
        <taxon>Polyangia</taxon>
        <taxon>Nannocystales</taxon>
        <taxon>Nannocystaceae</taxon>
        <taxon>Plesiocystis</taxon>
    </lineage>
</organism>
<evidence type="ECO:0000313" key="3">
    <source>
        <dbReference type="Proteomes" id="UP000005801"/>
    </source>
</evidence>
<comment type="caution">
    <text evidence="2">The sequence shown here is derived from an EMBL/GenBank/DDBJ whole genome shotgun (WGS) entry which is preliminary data.</text>
</comment>
<protein>
    <recommendedName>
        <fullName evidence="4">Lipoprotein</fullName>
    </recommendedName>
</protein>
<proteinExistence type="predicted"/>
<sequence>MLSRGRVGLILCALVSGLIGACISDCGGLNPDCEAKCAASGECGRRTYRAGDGFARCYVRDSKDCAQSELCAAEGRCHLYDGITPDRCVALTDLDCRASTACASEGKCSLGHLGECAIEPSACARTDACREAGVCNYEHAKGCVEALPDCKLACRLEGACELRDGVCVATSDANCRASSRCRGEGQCTLEGDRCVATDEDCAASVMCEMNGWCAAVDGGDGCYDGRSACGALCWARGDCARIDGVCQPESDDHCRDSVECAVAGRCAIGGRPAVLCGAMDDTHCEQSLECQAFGRCTRSGITCSVDGRMTPMSGCIRRPECASEGRCLTTNEGACVTAVEAGLPDWQPPPMIP</sequence>
<evidence type="ECO:0000256" key="1">
    <source>
        <dbReference type="SAM" id="SignalP"/>
    </source>
</evidence>
<keyword evidence="3" id="KW-1185">Reference proteome</keyword>
<dbReference type="RefSeq" id="WP_006973664.1">
    <property type="nucleotide sequence ID" value="NZ_ABCS01000050.1"/>
</dbReference>